<dbReference type="PROSITE" id="PS51440">
    <property type="entry name" value="TIM_2"/>
    <property type="match status" value="1"/>
</dbReference>
<dbReference type="GO" id="GO:0046166">
    <property type="term" value="P:glyceraldehyde-3-phosphate biosynthetic process"/>
    <property type="evidence" value="ECO:0007669"/>
    <property type="project" value="TreeGrafter"/>
</dbReference>
<evidence type="ECO:0000256" key="3">
    <source>
        <dbReference type="ARBA" id="ARBA00022432"/>
    </source>
</evidence>
<dbReference type="PANTHER" id="PTHR21139:SF42">
    <property type="entry name" value="TRIOSEPHOSPHATE ISOMERASE"/>
    <property type="match status" value="1"/>
</dbReference>
<evidence type="ECO:0000256" key="4">
    <source>
        <dbReference type="ARBA" id="ARBA00022490"/>
    </source>
</evidence>
<keyword evidence="5" id="KW-0324">Glycolysis</keyword>
<dbReference type="InterPro" id="IPR013785">
    <property type="entry name" value="Aldolase_TIM"/>
</dbReference>
<dbReference type="GO" id="GO:0004807">
    <property type="term" value="F:triose-phosphate isomerase activity"/>
    <property type="evidence" value="ECO:0007669"/>
    <property type="project" value="UniProtKB-EC"/>
</dbReference>
<dbReference type="InterPro" id="IPR035990">
    <property type="entry name" value="TIM_sf"/>
</dbReference>
<name>A0A485LY22_9ZZZZ</name>
<sequence length="252" mass="26736">MRTPLIAGNWKMFKTLDEASSWADDIARRVSDVTTTEILVCPPCLYIHALAESFRGSPVKVGSQNVFWEDSGAFTGEVSAPMLASVGASHAIIGHSERRQYFGETDETVNKRLFAAIRGGLTPIVCVGETLDQRESGRTNAVIEAQVKNSLAGLDAGQAGSLVIAYEPVWAIGTGRTATPETAQEVHALIRGLLGDLFGQGVADKVRILYGGSVKGDNIDALMAKADIDGALVGGASLDAASFERIIRFKGK</sequence>
<evidence type="ECO:0000256" key="6">
    <source>
        <dbReference type="ARBA" id="ARBA00023235"/>
    </source>
</evidence>
<dbReference type="EC" id="5.3.1.1" evidence="2"/>
<comment type="pathway">
    <text evidence="1">Carbohydrate degradation; glycolysis; D-glyceraldehyde 3-phosphate from glycerone phosphate: step 1/1.</text>
</comment>
<dbReference type="PROSITE" id="PS00171">
    <property type="entry name" value="TIM_1"/>
    <property type="match status" value="1"/>
</dbReference>
<dbReference type="NCBIfam" id="TIGR00419">
    <property type="entry name" value="tim"/>
    <property type="match status" value="1"/>
</dbReference>
<dbReference type="EMBL" id="CAADRM010000084">
    <property type="protein sequence ID" value="VFU13858.1"/>
    <property type="molecule type" value="Genomic_DNA"/>
</dbReference>
<dbReference type="InterPro" id="IPR022896">
    <property type="entry name" value="TrioseP_Isoase_bac/euk"/>
</dbReference>
<dbReference type="GO" id="GO:0019563">
    <property type="term" value="P:glycerol catabolic process"/>
    <property type="evidence" value="ECO:0007669"/>
    <property type="project" value="TreeGrafter"/>
</dbReference>
<dbReference type="InterPro" id="IPR020861">
    <property type="entry name" value="Triosephosphate_isomerase_AS"/>
</dbReference>
<evidence type="ECO:0000256" key="2">
    <source>
        <dbReference type="ARBA" id="ARBA00011940"/>
    </source>
</evidence>
<keyword evidence="3" id="KW-0312">Gluconeogenesis</keyword>
<keyword evidence="4" id="KW-0963">Cytoplasm</keyword>
<gene>
    <name evidence="7" type="primary">tpiA</name>
    <name evidence="7" type="ORF">SCFA_220079</name>
</gene>
<dbReference type="HAMAP" id="MF_00147_B">
    <property type="entry name" value="TIM_B"/>
    <property type="match status" value="1"/>
</dbReference>
<organism evidence="7">
    <name type="scientific">anaerobic digester metagenome</name>
    <dbReference type="NCBI Taxonomy" id="1263854"/>
    <lineage>
        <taxon>unclassified sequences</taxon>
        <taxon>metagenomes</taxon>
        <taxon>ecological metagenomes</taxon>
    </lineage>
</organism>
<keyword evidence="6 7" id="KW-0413">Isomerase</keyword>
<dbReference type="Gene3D" id="3.20.20.70">
    <property type="entry name" value="Aldolase class I"/>
    <property type="match status" value="1"/>
</dbReference>
<dbReference type="CDD" id="cd00311">
    <property type="entry name" value="TIM"/>
    <property type="match status" value="1"/>
</dbReference>
<accession>A0A485LY22</accession>
<dbReference type="GO" id="GO:0005829">
    <property type="term" value="C:cytosol"/>
    <property type="evidence" value="ECO:0007669"/>
    <property type="project" value="TreeGrafter"/>
</dbReference>
<dbReference type="GO" id="GO:0006094">
    <property type="term" value="P:gluconeogenesis"/>
    <property type="evidence" value="ECO:0007669"/>
    <property type="project" value="UniProtKB-KW"/>
</dbReference>
<reference evidence="7" key="1">
    <citation type="submission" date="2019-03" db="EMBL/GenBank/DDBJ databases">
        <authorList>
            <person name="Hao L."/>
        </authorList>
    </citation>
    <scope>NUCLEOTIDE SEQUENCE</scope>
</reference>
<evidence type="ECO:0000313" key="7">
    <source>
        <dbReference type="EMBL" id="VFU13858.1"/>
    </source>
</evidence>
<dbReference type="InterPro" id="IPR000652">
    <property type="entry name" value="Triosephosphate_isomerase"/>
</dbReference>
<dbReference type="PANTHER" id="PTHR21139">
    <property type="entry name" value="TRIOSEPHOSPHATE ISOMERASE"/>
    <property type="match status" value="1"/>
</dbReference>
<evidence type="ECO:0000256" key="1">
    <source>
        <dbReference type="ARBA" id="ARBA00004680"/>
    </source>
</evidence>
<evidence type="ECO:0000256" key="5">
    <source>
        <dbReference type="ARBA" id="ARBA00023152"/>
    </source>
</evidence>
<dbReference type="FunFam" id="3.20.20.70:FF:000016">
    <property type="entry name" value="Triosephosphate isomerase"/>
    <property type="match status" value="1"/>
</dbReference>
<dbReference type="AlphaFoldDB" id="A0A485LY22"/>
<dbReference type="Pfam" id="PF00121">
    <property type="entry name" value="TIM"/>
    <property type="match status" value="1"/>
</dbReference>
<dbReference type="SUPFAM" id="SSF51351">
    <property type="entry name" value="Triosephosphate isomerase (TIM)"/>
    <property type="match status" value="1"/>
</dbReference>
<dbReference type="GO" id="GO:0006096">
    <property type="term" value="P:glycolytic process"/>
    <property type="evidence" value="ECO:0007669"/>
    <property type="project" value="UniProtKB-KW"/>
</dbReference>
<protein>
    <recommendedName>
        <fullName evidence="2">triose-phosphate isomerase</fullName>
        <ecNumber evidence="2">5.3.1.1</ecNumber>
    </recommendedName>
</protein>
<proteinExistence type="inferred from homology"/>